<name>A0A5C6AFR3_9BACT</name>
<comment type="caution">
    <text evidence="1">The sequence shown here is derived from an EMBL/GenBank/DDBJ whole genome shotgun (WGS) entry which is preliminary data.</text>
</comment>
<sequence length="36" mass="4098">MDSFEAEEELGTIGTKFTFQTALSIHYQSPVPNFFN</sequence>
<evidence type="ECO:0000313" key="1">
    <source>
        <dbReference type="EMBL" id="TWT98280.1"/>
    </source>
</evidence>
<proteinExistence type="predicted"/>
<organism evidence="1 2">
    <name type="scientific">Stieleria varia</name>
    <dbReference type="NCBI Taxonomy" id="2528005"/>
    <lineage>
        <taxon>Bacteria</taxon>
        <taxon>Pseudomonadati</taxon>
        <taxon>Planctomycetota</taxon>
        <taxon>Planctomycetia</taxon>
        <taxon>Pirellulales</taxon>
        <taxon>Pirellulaceae</taxon>
        <taxon>Stieleria</taxon>
    </lineage>
</organism>
<gene>
    <name evidence="1" type="ORF">Pla52n_47900</name>
</gene>
<accession>A0A5C6AFR3</accession>
<protein>
    <submittedName>
        <fullName evidence="1">Uncharacterized protein</fullName>
    </submittedName>
</protein>
<keyword evidence="2" id="KW-1185">Reference proteome</keyword>
<dbReference type="AlphaFoldDB" id="A0A5C6AFR3"/>
<evidence type="ECO:0000313" key="2">
    <source>
        <dbReference type="Proteomes" id="UP000320176"/>
    </source>
</evidence>
<dbReference type="EMBL" id="SJPN01000006">
    <property type="protein sequence ID" value="TWT98280.1"/>
    <property type="molecule type" value="Genomic_DNA"/>
</dbReference>
<dbReference type="Proteomes" id="UP000320176">
    <property type="component" value="Unassembled WGS sequence"/>
</dbReference>
<reference evidence="1 2" key="1">
    <citation type="submission" date="2019-02" db="EMBL/GenBank/DDBJ databases">
        <title>Deep-cultivation of Planctomycetes and their phenomic and genomic characterization uncovers novel biology.</title>
        <authorList>
            <person name="Wiegand S."/>
            <person name="Jogler M."/>
            <person name="Boedeker C."/>
            <person name="Pinto D."/>
            <person name="Vollmers J."/>
            <person name="Rivas-Marin E."/>
            <person name="Kohn T."/>
            <person name="Peeters S.H."/>
            <person name="Heuer A."/>
            <person name="Rast P."/>
            <person name="Oberbeckmann S."/>
            <person name="Bunk B."/>
            <person name="Jeske O."/>
            <person name="Meyerdierks A."/>
            <person name="Storesund J.E."/>
            <person name="Kallscheuer N."/>
            <person name="Luecker S."/>
            <person name="Lage O.M."/>
            <person name="Pohl T."/>
            <person name="Merkel B.J."/>
            <person name="Hornburger P."/>
            <person name="Mueller R.-W."/>
            <person name="Bruemmer F."/>
            <person name="Labrenz M."/>
            <person name="Spormann A.M."/>
            <person name="Op Den Camp H."/>
            <person name="Overmann J."/>
            <person name="Amann R."/>
            <person name="Jetten M.S.M."/>
            <person name="Mascher T."/>
            <person name="Medema M.H."/>
            <person name="Devos D.P."/>
            <person name="Kaster A.-K."/>
            <person name="Ovreas L."/>
            <person name="Rohde M."/>
            <person name="Galperin M.Y."/>
            <person name="Jogler C."/>
        </authorList>
    </citation>
    <scope>NUCLEOTIDE SEQUENCE [LARGE SCALE GENOMIC DNA]</scope>
    <source>
        <strain evidence="1 2">Pla52n</strain>
    </source>
</reference>